<dbReference type="SUPFAM" id="SSF52058">
    <property type="entry name" value="L domain-like"/>
    <property type="match status" value="1"/>
</dbReference>
<evidence type="ECO:0000259" key="3">
    <source>
        <dbReference type="PROSITE" id="PS51153"/>
    </source>
</evidence>
<dbReference type="Proteomes" id="UP001324115">
    <property type="component" value="Unassembled WGS sequence"/>
</dbReference>
<evidence type="ECO:0000256" key="1">
    <source>
        <dbReference type="ARBA" id="ARBA00008894"/>
    </source>
</evidence>
<dbReference type="Pfam" id="PF05659">
    <property type="entry name" value="RPW8"/>
    <property type="match status" value="1"/>
</dbReference>
<evidence type="ECO:0000313" key="4">
    <source>
        <dbReference type="EMBL" id="KAK4545596.1"/>
    </source>
</evidence>
<comment type="similarity">
    <text evidence="1">Belongs to the disease resistance NB-LRR family.</text>
</comment>
<keyword evidence="5" id="KW-1185">Reference proteome</keyword>
<dbReference type="PANTHER" id="PTHR36766">
    <property type="entry name" value="PLANT BROAD-SPECTRUM MILDEW RESISTANCE PROTEIN RPW8"/>
    <property type="match status" value="1"/>
</dbReference>
<organism evidence="4 5">
    <name type="scientific">Quercus rubra</name>
    <name type="common">Northern red oak</name>
    <name type="synonym">Quercus borealis</name>
    <dbReference type="NCBI Taxonomy" id="3512"/>
    <lineage>
        <taxon>Eukaryota</taxon>
        <taxon>Viridiplantae</taxon>
        <taxon>Streptophyta</taxon>
        <taxon>Embryophyta</taxon>
        <taxon>Tracheophyta</taxon>
        <taxon>Spermatophyta</taxon>
        <taxon>Magnoliopsida</taxon>
        <taxon>eudicotyledons</taxon>
        <taxon>Gunneridae</taxon>
        <taxon>Pentapetalae</taxon>
        <taxon>rosids</taxon>
        <taxon>fabids</taxon>
        <taxon>Fagales</taxon>
        <taxon>Fagaceae</taxon>
        <taxon>Quercus</taxon>
    </lineage>
</organism>
<dbReference type="SUPFAM" id="SSF52540">
    <property type="entry name" value="P-loop containing nucleoside triphosphate hydrolases"/>
    <property type="match status" value="1"/>
</dbReference>
<gene>
    <name evidence="4" type="ORF">RGQ29_032933</name>
</gene>
<dbReference type="InterPro" id="IPR042197">
    <property type="entry name" value="Apaf_helical"/>
</dbReference>
<keyword evidence="2" id="KW-0611">Plant defense</keyword>
<dbReference type="PROSITE" id="PS51153">
    <property type="entry name" value="RPW8"/>
    <property type="match status" value="1"/>
</dbReference>
<evidence type="ECO:0000313" key="5">
    <source>
        <dbReference type="Proteomes" id="UP001324115"/>
    </source>
</evidence>
<evidence type="ECO:0000256" key="2">
    <source>
        <dbReference type="ARBA" id="ARBA00022821"/>
    </source>
</evidence>
<reference evidence="4 5" key="1">
    <citation type="journal article" date="2023" name="G3 (Bethesda)">
        <title>A haplotype-resolved chromosome-scale genome for Quercus rubra L. provides insights into the genetics of adaptive traits for red oak species.</title>
        <authorList>
            <person name="Kapoor B."/>
            <person name="Jenkins J."/>
            <person name="Schmutz J."/>
            <person name="Zhebentyayeva T."/>
            <person name="Kuelheim C."/>
            <person name="Coggeshall M."/>
            <person name="Heim C."/>
            <person name="Lasky J.R."/>
            <person name="Leites L."/>
            <person name="Islam-Faridi N."/>
            <person name="Romero-Severson J."/>
            <person name="DeLeo V.L."/>
            <person name="Lucas S.M."/>
            <person name="Lazic D."/>
            <person name="Gailing O."/>
            <person name="Carlson J."/>
            <person name="Staton M."/>
        </authorList>
    </citation>
    <scope>NUCLEOTIDE SEQUENCE [LARGE SCALE GENOMIC DNA]</scope>
    <source>
        <strain evidence="4">Pseudo-F2</strain>
    </source>
</reference>
<dbReference type="InterPro" id="IPR036388">
    <property type="entry name" value="WH-like_DNA-bd_sf"/>
</dbReference>
<dbReference type="InterPro" id="IPR027417">
    <property type="entry name" value="P-loop_NTPase"/>
</dbReference>
<accession>A0AAN7DUC0</accession>
<dbReference type="EMBL" id="JAXUIC010000275">
    <property type="protein sequence ID" value="KAK4545596.1"/>
    <property type="molecule type" value="Genomic_DNA"/>
</dbReference>
<dbReference type="Gene3D" id="1.10.10.10">
    <property type="entry name" value="Winged helix-like DNA-binding domain superfamily/Winged helix DNA-binding domain"/>
    <property type="match status" value="1"/>
</dbReference>
<proteinExistence type="inferred from homology"/>
<dbReference type="InterPro" id="IPR008808">
    <property type="entry name" value="Powdery_mildew-R_dom"/>
</dbReference>
<dbReference type="AlphaFoldDB" id="A0AAN7DUC0"/>
<protein>
    <recommendedName>
        <fullName evidence="3">RPW8 domain-containing protein</fullName>
    </recommendedName>
</protein>
<comment type="caution">
    <text evidence="4">The sequence shown here is derived from an EMBL/GenBank/DDBJ whole genome shotgun (WGS) entry which is preliminary data.</text>
</comment>
<dbReference type="GO" id="GO:0006952">
    <property type="term" value="P:defense response"/>
    <property type="evidence" value="ECO:0007669"/>
    <property type="project" value="UniProtKB-KW"/>
</dbReference>
<dbReference type="PANTHER" id="PTHR36766:SF3">
    <property type="entry name" value="RPW8 DOMAIN-CONTAINING PROTEIN"/>
    <property type="match status" value="1"/>
</dbReference>
<dbReference type="GO" id="GO:0043531">
    <property type="term" value="F:ADP binding"/>
    <property type="evidence" value="ECO:0007669"/>
    <property type="project" value="InterPro"/>
</dbReference>
<name>A0AAN7DUC0_QUERU</name>
<feature type="domain" description="RPW8" evidence="3">
    <location>
        <begin position="1"/>
        <end position="153"/>
    </location>
</feature>
<sequence>MASLVGGAALGAVFGEVFNVLHDTVKSVGSNALMFKPILKSVKFNLDLLDPVVKEITRLNEILGHREEETKSSIEDMRKAKELIGMLDNQELDYPSQASFGRELAELDESIVTFFQLHISAQNRRDILQILEKQNFLCKRMESLAIKSGATCVMQLLNEKRQQLLLTAPGGCGKTTLVKMLGHDQEIKVPKFQRLTKIGSNPILLILDDVWSGSEFRLKKFMFDIPNYNIPVTSRTALLGFSFTYYLNPLNDDHATMLLHHSASLQHESSNIPVEAINKIVRGCGGFPLALEVIGRLHDENPVEAWCRIAKNWSNSHYIFNSNSDLLDCLRKSLEFSDHKVIFKECFMDLGSFPEGQRIPVSALIDMWAELHKLDEVGNNAIHNLHKITTQNLANLVRKRWINKYYNEDYVTQHDLLRELARFESCQGPERQRQRLIMDISRNTLPSWCTKQAQQPINARLLLILTDESFSSTWCNIQAPKIEVLVLNFQTNNYSLPALVDKMDNLKVLIITNYGFFPTELRNFQLLKSLPNLKTIRLEKASIPSLCKAPILLKSLKKISLFICNIAQAFGNCTIQVSDALPNLMEINIDYCNDLVESLQEKCLLATKNF</sequence>
<dbReference type="Gene3D" id="1.10.8.430">
    <property type="entry name" value="Helical domain of apoptotic protease-activating factors"/>
    <property type="match status" value="1"/>
</dbReference>